<reference evidence="3 4" key="1">
    <citation type="submission" date="2019-09" db="EMBL/GenBank/DDBJ databases">
        <title>Mumia zhuanghuii sp. nov. isolated from the intestinal contents of plateau pika (Ochotona curzoniae) in the Qinghai-Tibet plateau of China.</title>
        <authorList>
            <person name="Tian Z."/>
        </authorList>
    </citation>
    <scope>NUCLEOTIDE SEQUENCE [LARGE SCALE GENOMIC DNA]</scope>
    <source>
        <strain evidence="4">350</strain>
    </source>
</reference>
<dbReference type="OrthoDB" id="9800184at2"/>
<dbReference type="Gene3D" id="1.10.45.10">
    <property type="entry name" value="Vanillyl-alcohol Oxidase, Chain A, domain 4"/>
    <property type="match status" value="1"/>
</dbReference>
<dbReference type="GO" id="GO:0080049">
    <property type="term" value="F:L-gulono-1,4-lactone dehydrogenase activity"/>
    <property type="evidence" value="ECO:0007669"/>
    <property type="project" value="TreeGrafter"/>
</dbReference>
<dbReference type="Proteomes" id="UP000307768">
    <property type="component" value="Unassembled WGS sequence"/>
</dbReference>
<dbReference type="InterPro" id="IPR016171">
    <property type="entry name" value="Vanillyl_alc_oxidase_C-sub2"/>
</dbReference>
<dbReference type="Pfam" id="PF04030">
    <property type="entry name" value="ALO"/>
    <property type="match status" value="1"/>
</dbReference>
<dbReference type="NCBIfam" id="TIGR01679">
    <property type="entry name" value="bact_FAD_ox"/>
    <property type="match status" value="1"/>
</dbReference>
<dbReference type="InterPro" id="IPR036318">
    <property type="entry name" value="FAD-bd_PCMH-like_sf"/>
</dbReference>
<dbReference type="InterPro" id="IPR006094">
    <property type="entry name" value="Oxid_FAD_bind_N"/>
</dbReference>
<dbReference type="Gene3D" id="3.30.465.10">
    <property type="match status" value="1"/>
</dbReference>
<evidence type="ECO:0000313" key="4">
    <source>
        <dbReference type="Proteomes" id="UP000307768"/>
    </source>
</evidence>
<evidence type="ECO:0000313" key="3">
    <source>
        <dbReference type="EMBL" id="KAA1425397.1"/>
    </source>
</evidence>
<dbReference type="InterPro" id="IPR016166">
    <property type="entry name" value="FAD-bd_PCMH"/>
</dbReference>
<dbReference type="InterPro" id="IPR010031">
    <property type="entry name" value="FAD_lactone_oxidase-like"/>
</dbReference>
<dbReference type="AlphaFoldDB" id="A0A5Q6S4V5"/>
<sequence>MTTTTSHVATGQWTNWGRCASADPVAIAHPRSTAEVADVVRSAAANGQHVKAVGAGHSFTSIAATDGVMIRMDHITGIQHVDRETGHVTVGAGMRLRDLNPALHALGLALPNMGDVDPQSMSGATSTGTHGTGARLTGIAGAIVGLEIVTGDGTVLTVTPDDADLFGAARVGLGALGIVTSLTFACVPSFLLHAREEPMLLPDVIEQLDSLVDDNDHFEFYWFPHTDRALVKRNNRVSDGTERKPLSKARFLLDDEVLSNGLFEVVNRIAKHQRGWVPRLNAISGRALSAREYTDWSYEVFISPRRVRFREMEYAIPRAALPTVMRGIDAWINASDETVSFPIEVRFAAPDDIWLSTGHDRENAYVAVHQFHQMDYRRYFEGIEAIFGEHEGRPHWGKLHTLDADALRTRYARFDDFRAVCDRLDPHRTFRNAYLDRVLGE</sequence>
<evidence type="ECO:0000256" key="1">
    <source>
        <dbReference type="ARBA" id="ARBA00023002"/>
    </source>
</evidence>
<protein>
    <submittedName>
        <fullName evidence="3">FAD-binding protein</fullName>
    </submittedName>
</protein>
<name>A0A5Q6S4V5_9ACTN</name>
<dbReference type="GO" id="GO:0016020">
    <property type="term" value="C:membrane"/>
    <property type="evidence" value="ECO:0007669"/>
    <property type="project" value="InterPro"/>
</dbReference>
<proteinExistence type="predicted"/>
<evidence type="ECO:0000259" key="2">
    <source>
        <dbReference type="PROSITE" id="PS51387"/>
    </source>
</evidence>
<dbReference type="SUPFAM" id="SSF56176">
    <property type="entry name" value="FAD-binding/transporter-associated domain-like"/>
    <property type="match status" value="1"/>
</dbReference>
<dbReference type="InterPro" id="IPR016167">
    <property type="entry name" value="FAD-bd_PCMH_sub1"/>
</dbReference>
<dbReference type="RefSeq" id="WP_149768572.1">
    <property type="nucleotide sequence ID" value="NZ_VDFQ02000001.1"/>
</dbReference>
<dbReference type="EMBL" id="VDFQ02000001">
    <property type="protein sequence ID" value="KAA1425397.1"/>
    <property type="molecule type" value="Genomic_DNA"/>
</dbReference>
<dbReference type="Pfam" id="PF01565">
    <property type="entry name" value="FAD_binding_4"/>
    <property type="match status" value="1"/>
</dbReference>
<dbReference type="Gene3D" id="3.30.43.10">
    <property type="entry name" value="Uridine Diphospho-n-acetylenolpyruvylglucosamine Reductase, domain 2"/>
    <property type="match status" value="1"/>
</dbReference>
<accession>A0A5Q6S4V5</accession>
<dbReference type="PANTHER" id="PTHR43762:SF1">
    <property type="entry name" value="D-ARABINONO-1,4-LACTONE OXIDASE"/>
    <property type="match status" value="1"/>
</dbReference>
<dbReference type="Gene3D" id="3.30.70.2520">
    <property type="match status" value="1"/>
</dbReference>
<keyword evidence="1" id="KW-0560">Oxidoreductase</keyword>
<dbReference type="PANTHER" id="PTHR43762">
    <property type="entry name" value="L-GULONOLACTONE OXIDASE"/>
    <property type="match status" value="1"/>
</dbReference>
<organism evidence="3 4">
    <name type="scientific">Mumia zhuanghuii</name>
    <dbReference type="NCBI Taxonomy" id="2585211"/>
    <lineage>
        <taxon>Bacteria</taxon>
        <taxon>Bacillati</taxon>
        <taxon>Actinomycetota</taxon>
        <taxon>Actinomycetes</taxon>
        <taxon>Propionibacteriales</taxon>
        <taxon>Nocardioidaceae</taxon>
        <taxon>Mumia</taxon>
    </lineage>
</organism>
<dbReference type="PIRSF" id="PIRSF000136">
    <property type="entry name" value="LGO_GLO"/>
    <property type="match status" value="1"/>
</dbReference>
<comment type="caution">
    <text evidence="3">The sequence shown here is derived from an EMBL/GenBank/DDBJ whole genome shotgun (WGS) entry which is preliminary data.</text>
</comment>
<dbReference type="GO" id="GO:0071949">
    <property type="term" value="F:FAD binding"/>
    <property type="evidence" value="ECO:0007669"/>
    <property type="project" value="InterPro"/>
</dbReference>
<dbReference type="PROSITE" id="PS51387">
    <property type="entry name" value="FAD_PCMH"/>
    <property type="match status" value="1"/>
</dbReference>
<gene>
    <name evidence="3" type="ORF">FE697_005970</name>
</gene>
<feature type="domain" description="FAD-binding PCMH-type" evidence="2">
    <location>
        <begin position="20"/>
        <end position="189"/>
    </location>
</feature>
<dbReference type="GO" id="GO:0003885">
    <property type="term" value="F:D-arabinono-1,4-lactone oxidase activity"/>
    <property type="evidence" value="ECO:0007669"/>
    <property type="project" value="InterPro"/>
</dbReference>
<dbReference type="InterPro" id="IPR007173">
    <property type="entry name" value="ALO_C"/>
</dbReference>
<dbReference type="InterPro" id="IPR016169">
    <property type="entry name" value="FAD-bd_PCMH_sub2"/>
</dbReference>